<organism evidence="2 3">
    <name type="scientific">Halanaeroarchaeum sulfurireducens</name>
    <dbReference type="NCBI Taxonomy" id="1604004"/>
    <lineage>
        <taxon>Archaea</taxon>
        <taxon>Methanobacteriati</taxon>
        <taxon>Methanobacteriota</taxon>
        <taxon>Stenosarchaea group</taxon>
        <taxon>Halobacteria</taxon>
        <taxon>Halobacteriales</taxon>
        <taxon>Halobacteriaceae</taxon>
        <taxon>Halanaeroarchaeum</taxon>
    </lineage>
</organism>
<reference evidence="3" key="1">
    <citation type="submission" date="2015-05" db="EMBL/GenBank/DDBJ databases">
        <title>Complete genome sequence of Halanaeroarchaeum sulfurireducens type strain M27-SA2, a sulfate-reducer haloarchaeon from marine anoxic lake Medee.</title>
        <authorList>
            <person name="Messina E."/>
            <person name="Kublanov I.V."/>
            <person name="Toshchakov S."/>
            <person name="Arcadi E."/>
            <person name="La Spada G."/>
            <person name="La Cono V."/>
            <person name="Yakimov M.M."/>
        </authorList>
    </citation>
    <scope>NUCLEOTIDE SEQUENCE [LARGE SCALE GENOMIC DNA]</scope>
    <source>
        <strain evidence="3">M27-SA2</strain>
    </source>
</reference>
<reference evidence="2 3" key="2">
    <citation type="journal article" date="2016" name="Stand. Genomic Sci.">
        <title>Complete genome sequence of 'Halanaeroarchaeum sulfurireducens' M27-SA2, a sulfur-reducing and acetate-oxidizing haloarchaeon from the deep-sea hypersaline anoxic lake Medee.</title>
        <authorList>
            <person name="Messina E."/>
            <person name="Sorokin D.Y."/>
            <person name="Kublanov I.V."/>
            <person name="Toshchakov S."/>
            <person name="Lopatina A."/>
            <person name="Arcadi E."/>
            <person name="Smedile F."/>
            <person name="La Spada G."/>
            <person name="La Cono V."/>
            <person name="Yakimov M.M."/>
        </authorList>
    </citation>
    <scope>NUCLEOTIDE SEQUENCE [LARGE SCALE GENOMIC DNA]</scope>
    <source>
        <strain evidence="2 3">M27-SA2</strain>
    </source>
</reference>
<protein>
    <submittedName>
        <fullName evidence="2">TrmB family transcriptional regulator</fullName>
    </submittedName>
</protein>
<dbReference type="Proteomes" id="UP000060390">
    <property type="component" value="Chromosome"/>
</dbReference>
<dbReference type="InterPro" id="IPR005104">
    <property type="entry name" value="WHTH_HrcA_DNA-bd"/>
</dbReference>
<dbReference type="GO" id="GO:0005829">
    <property type="term" value="C:cytosol"/>
    <property type="evidence" value="ECO:0007669"/>
    <property type="project" value="TreeGrafter"/>
</dbReference>
<dbReference type="Pfam" id="PF03444">
    <property type="entry name" value="WHD_HrcA"/>
    <property type="match status" value="1"/>
</dbReference>
<dbReference type="InterPro" id="IPR036390">
    <property type="entry name" value="WH_DNA-bd_sf"/>
</dbReference>
<dbReference type="EMBL" id="CP011564">
    <property type="protein sequence ID" value="ALG81735.1"/>
    <property type="molecule type" value="Genomic_DNA"/>
</dbReference>
<dbReference type="InterPro" id="IPR011991">
    <property type="entry name" value="ArsR-like_HTH"/>
</dbReference>
<evidence type="ECO:0000313" key="2">
    <source>
        <dbReference type="EMBL" id="ALG81735.1"/>
    </source>
</evidence>
<dbReference type="InterPro" id="IPR000944">
    <property type="entry name" value="Tscrpt_reg_Rrf2"/>
</dbReference>
<feature type="domain" description="Winged helix-turn-helix transcription repressor HrcA DNA-binding" evidence="1">
    <location>
        <begin position="5"/>
        <end position="80"/>
    </location>
</feature>
<dbReference type="GO" id="GO:0003677">
    <property type="term" value="F:DNA binding"/>
    <property type="evidence" value="ECO:0007669"/>
    <property type="project" value="InterPro"/>
</dbReference>
<evidence type="ECO:0000313" key="3">
    <source>
        <dbReference type="Proteomes" id="UP000060390"/>
    </source>
</evidence>
<dbReference type="AlphaFoldDB" id="A0A0N7FTJ5"/>
<dbReference type="PANTHER" id="PTHR33221:SF15">
    <property type="entry name" value="HTH-TYPE TRANSCRIPTIONAL REGULATOR YWGB-RELATED"/>
    <property type="match status" value="1"/>
</dbReference>
<dbReference type="KEGG" id="hsf:HLASA_0837"/>
<dbReference type="CDD" id="cd00090">
    <property type="entry name" value="HTH_ARSR"/>
    <property type="match status" value="1"/>
</dbReference>
<sequence>MNDFELTDRKREALSILLERYRETEQPVSGSHIAEEIGRSPSTISKYMKELRSLNLVISLRGQKGGYRPTANAFGVLDADSDAESESLYLVRGYDRVDMVVEEIEFPSVRDGESCVADIYFESPVEAYEVGDLILIGPTPGTHLVIGGEILRFDSPTQLRLDVGVLEAPVTED</sequence>
<proteinExistence type="predicted"/>
<dbReference type="PANTHER" id="PTHR33221">
    <property type="entry name" value="WINGED HELIX-TURN-HELIX TRANSCRIPTIONAL REGULATOR, RRF2 FAMILY"/>
    <property type="match status" value="1"/>
</dbReference>
<name>A0A0N7FTJ5_9EURY</name>
<dbReference type="InterPro" id="IPR036388">
    <property type="entry name" value="WH-like_DNA-bd_sf"/>
</dbReference>
<dbReference type="GO" id="GO:0003700">
    <property type="term" value="F:DNA-binding transcription factor activity"/>
    <property type="evidence" value="ECO:0007669"/>
    <property type="project" value="TreeGrafter"/>
</dbReference>
<accession>A0A0N7FTJ5</accession>
<dbReference type="SUPFAM" id="SSF46785">
    <property type="entry name" value="Winged helix' DNA-binding domain"/>
    <property type="match status" value="1"/>
</dbReference>
<gene>
    <name evidence="2" type="ORF">HLASA_0837</name>
</gene>
<dbReference type="STRING" id="1604004.HLASA_0837"/>
<dbReference type="Gene3D" id="1.10.10.10">
    <property type="entry name" value="Winged helix-like DNA-binding domain superfamily/Winged helix DNA-binding domain"/>
    <property type="match status" value="1"/>
</dbReference>
<evidence type="ECO:0000259" key="1">
    <source>
        <dbReference type="Pfam" id="PF03444"/>
    </source>
</evidence>
<dbReference type="RefSeq" id="WP_054519605.1">
    <property type="nucleotide sequence ID" value="NZ_CP011564.1"/>
</dbReference>
<dbReference type="GeneID" id="26010198"/>